<evidence type="ECO:0000313" key="3">
    <source>
        <dbReference type="Proteomes" id="UP000399805"/>
    </source>
</evidence>
<dbReference type="EMBL" id="CABVGP010000002">
    <property type="protein sequence ID" value="VVJ21525.1"/>
    <property type="molecule type" value="Genomic_DNA"/>
</dbReference>
<sequence>MPLLEKPESVTVGDFVDGPDTVLWNPALTEKRWRRLVLRTFLERLFSARCAAGLLALALGVAAGGTLVGALTIGGAIALVLSGFCDAIVTAACLSTDHEHRHGRRCRLERSPGEFFLRSVDFADLGKAAQHTAGLLVELTSELHGSKARDWLDPGLPDRVHQVVWDALVRLARTASARRHAARLAAMPDEADLAATTAAVIAEFDTLFDELVLHLQGCVTLAREWEAKLRHTELVQHTRALRAELDAASIRRVVEVAEELPKSVFAYVTAARDLTGAGRFPWELPSAEPAP</sequence>
<reference evidence="2 3" key="1">
    <citation type="submission" date="2019-09" db="EMBL/GenBank/DDBJ databases">
        <authorList>
            <person name="Leyn A S."/>
        </authorList>
    </citation>
    <scope>NUCLEOTIDE SEQUENCE [LARGE SCALE GENOMIC DNA]</scope>
    <source>
        <strain evidence="2">AA231_1</strain>
    </source>
</reference>
<proteinExistence type="predicted"/>
<keyword evidence="1" id="KW-0812">Transmembrane</keyword>
<evidence type="ECO:0000313" key="2">
    <source>
        <dbReference type="EMBL" id="VVJ21525.1"/>
    </source>
</evidence>
<keyword evidence="3" id="KW-1185">Reference proteome</keyword>
<protein>
    <submittedName>
        <fullName evidence="2">Uncharacterized protein</fullName>
    </submittedName>
</protein>
<accession>A0A6I8M0Q4</accession>
<dbReference type="AlphaFoldDB" id="A0A6I8M0Q4"/>
<organism evidence="2 3">
    <name type="scientific">Amycolatopsis camponoti</name>
    <dbReference type="NCBI Taxonomy" id="2606593"/>
    <lineage>
        <taxon>Bacteria</taxon>
        <taxon>Bacillati</taxon>
        <taxon>Actinomycetota</taxon>
        <taxon>Actinomycetes</taxon>
        <taxon>Pseudonocardiales</taxon>
        <taxon>Pseudonocardiaceae</taxon>
        <taxon>Amycolatopsis</taxon>
    </lineage>
</organism>
<name>A0A6I8M0Q4_9PSEU</name>
<dbReference type="RefSeq" id="WP_155546465.1">
    <property type="nucleotide sequence ID" value="NZ_CABVGP010000002.1"/>
</dbReference>
<keyword evidence="1" id="KW-0472">Membrane</keyword>
<gene>
    <name evidence="2" type="ORF">AA23TX_06546</name>
</gene>
<feature type="transmembrane region" description="Helical" evidence="1">
    <location>
        <begin position="41"/>
        <end position="62"/>
    </location>
</feature>
<feature type="transmembrane region" description="Helical" evidence="1">
    <location>
        <begin position="68"/>
        <end position="94"/>
    </location>
</feature>
<evidence type="ECO:0000256" key="1">
    <source>
        <dbReference type="SAM" id="Phobius"/>
    </source>
</evidence>
<keyword evidence="1" id="KW-1133">Transmembrane helix</keyword>
<dbReference type="Proteomes" id="UP000399805">
    <property type="component" value="Unassembled WGS sequence"/>
</dbReference>